<proteinExistence type="predicted"/>
<dbReference type="SUPFAM" id="SSF48208">
    <property type="entry name" value="Six-hairpin glycosidases"/>
    <property type="match status" value="1"/>
</dbReference>
<keyword evidence="4" id="KW-1185">Reference proteome</keyword>
<feature type="compositionally biased region" description="Low complexity" evidence="1">
    <location>
        <begin position="152"/>
        <end position="172"/>
    </location>
</feature>
<gene>
    <name evidence="3" type="ORF">I9W82_004593</name>
</gene>
<dbReference type="PANTHER" id="PTHR47791:SF3">
    <property type="entry name" value="MEIOTICALLY UP-REGULATED GENE 191 PROTEIN"/>
    <property type="match status" value="1"/>
</dbReference>
<dbReference type="InterPro" id="IPR008928">
    <property type="entry name" value="6-hairpin_glycosidase_sf"/>
</dbReference>
<name>A0A8H8D9C3_9ASCO</name>
<evidence type="ECO:0000256" key="1">
    <source>
        <dbReference type="SAM" id="MobiDB-lite"/>
    </source>
</evidence>
<organism evidence="3 4">
    <name type="scientific">Candida metapsilosis</name>
    <dbReference type="NCBI Taxonomy" id="273372"/>
    <lineage>
        <taxon>Eukaryota</taxon>
        <taxon>Fungi</taxon>
        <taxon>Dikarya</taxon>
        <taxon>Ascomycota</taxon>
        <taxon>Saccharomycotina</taxon>
        <taxon>Pichiomycetes</taxon>
        <taxon>Debaryomycetaceae</taxon>
        <taxon>Candida/Lodderomyces clade</taxon>
        <taxon>Candida</taxon>
    </lineage>
</organism>
<dbReference type="Gene3D" id="1.50.10.20">
    <property type="match status" value="1"/>
</dbReference>
<dbReference type="InterPro" id="IPR005198">
    <property type="entry name" value="Glyco_hydro_76"/>
</dbReference>
<dbReference type="PANTHER" id="PTHR47791">
    <property type="entry name" value="MEIOTICALLY UP-REGULATED GENE 191 PROTEIN"/>
    <property type="match status" value="1"/>
</dbReference>
<comment type="caution">
    <text evidence="3">The sequence shown here is derived from an EMBL/GenBank/DDBJ whole genome shotgun (WGS) entry which is preliminary data.</text>
</comment>
<dbReference type="RefSeq" id="XP_067546078.1">
    <property type="nucleotide sequence ID" value="XM_067693681.1"/>
</dbReference>
<dbReference type="AlphaFoldDB" id="A0A8H8D9C3"/>
<dbReference type="EMBL" id="JAEOAQ010000007">
    <property type="protein sequence ID" value="KAG5416962.1"/>
    <property type="molecule type" value="Genomic_DNA"/>
</dbReference>
<accession>A0A8H8D9C3</accession>
<feature type="signal peptide" evidence="2">
    <location>
        <begin position="1"/>
        <end position="20"/>
    </location>
</feature>
<dbReference type="Pfam" id="PF03663">
    <property type="entry name" value="Glyco_hydro_76"/>
    <property type="match status" value="1"/>
</dbReference>
<dbReference type="Proteomes" id="UP000669133">
    <property type="component" value="Unassembled WGS sequence"/>
</dbReference>
<evidence type="ECO:0000313" key="4">
    <source>
        <dbReference type="Proteomes" id="UP000669133"/>
    </source>
</evidence>
<dbReference type="InterPro" id="IPR053169">
    <property type="entry name" value="MUG_Protein"/>
</dbReference>
<reference evidence="3 4" key="1">
    <citation type="submission" date="2020-12" db="EMBL/GenBank/DDBJ databases">
        <title>Effect of drift, selection, and recombination on the evolution of hybrid genomes in Candida yeast pathogens.</title>
        <authorList>
            <person name="Mixao V."/>
            <person name="Ksiezopolska E."/>
            <person name="Saus E."/>
            <person name="Boekhout T."/>
            <person name="Gacser A."/>
            <person name="Gabaldon T."/>
        </authorList>
    </citation>
    <scope>NUCLEOTIDE SEQUENCE [LARGE SCALE GENOMIC DNA]</scope>
    <source>
        <strain evidence="3 4">BP57</strain>
    </source>
</reference>
<feature type="region of interest" description="Disordered" evidence="1">
    <location>
        <begin position="152"/>
        <end position="173"/>
    </location>
</feature>
<feature type="chain" id="PRO_5034653433" evidence="2">
    <location>
        <begin position="21"/>
        <end position="546"/>
    </location>
</feature>
<protein>
    <submittedName>
        <fullName evidence="3">FAV3</fullName>
    </submittedName>
</protein>
<evidence type="ECO:0000256" key="2">
    <source>
        <dbReference type="SAM" id="SignalP"/>
    </source>
</evidence>
<dbReference type="GO" id="GO:0005975">
    <property type="term" value="P:carbohydrate metabolic process"/>
    <property type="evidence" value="ECO:0007669"/>
    <property type="project" value="InterPro"/>
</dbReference>
<dbReference type="OrthoDB" id="9984024at2759"/>
<sequence>MLVFLPFLVTLGATAPVVINTVIVTQTAAGGISQNLQTVAAQNAQVTASAVQNAEVDTPQTATSSRFNIFGEIAQLFGFGSTSEASNVATTAPAVVATSSLIATTGQTPITSSPVVASSPAGAISFPTTSSIASVAPVSSAASLSTSSSAQAGFSSTQANTPSSAQESSQSSNFVLDEAVPSTPQSGNAYQTTINKLWQRFWENGKWNQEDSICKDNSYQIPSVWDMAVLGKAIADSGDSNGVETTISRILEYYDQSTGAFSSTPNSPSEIYSDDNSQLLWVFLDAYKMTNKQQYLKYAEGIMDYLKTQNYQNTGGIIWKKDQSYIASISTTEVALSAMRLYEINGDESLVELAQSCMDFMFKYLQDSDKLFYDGLDKSTFTPNKGKLTYTVGCAISTLVKLGSSDALSKALELATAATNQNGAFYTSEGIWNNSLKYVHLLFVGFGDAFAAAGGQFDQFKDEVTRQGNYIYDFVQDPDDADLYFDSATSGTPTAYAKYAKVFSTSGATYKPDDDLYCSGSSSGPAPKSLLTNASAGQILYQLSKY</sequence>
<keyword evidence="2" id="KW-0732">Signal</keyword>
<evidence type="ECO:0000313" key="3">
    <source>
        <dbReference type="EMBL" id="KAG5416962.1"/>
    </source>
</evidence>
<dbReference type="GeneID" id="93653222"/>